<evidence type="ECO:0000313" key="5">
    <source>
        <dbReference type="EMBL" id="AMD85665.1"/>
    </source>
</evidence>
<accession>A0ABN4KEB5</accession>
<keyword evidence="6" id="KW-1185">Reference proteome</keyword>
<evidence type="ECO:0000256" key="1">
    <source>
        <dbReference type="ARBA" id="ARBA00022729"/>
    </source>
</evidence>
<dbReference type="Pfam" id="PF13585">
    <property type="entry name" value="CHU_C"/>
    <property type="match status" value="1"/>
</dbReference>
<feature type="domain" description="Yeast cell wall synthesis Kre9/Knh1-like N-terminal" evidence="4">
    <location>
        <begin position="76"/>
        <end position="142"/>
    </location>
</feature>
<gene>
    <name evidence="5" type="ORF">AXF12_09160</name>
</gene>
<proteinExistence type="predicted"/>
<sequence length="344" mass="38195">MSRILEGRLTESAPNRRSFWETVSNVRRKLHWSLMALDRKVGENDDQLTGSTSYATVEIDVESGAGPFEVTSQTEKSYWFIGKSQTIKWSVANTDKAPINADKVNILFSTDDGATFSHTLASGVPNNGAYTFTVDASLTTDKGRILIEPTNNIFLAVNMGSIIVRDDADLDGDGVKDSQDNCIETPNPDQKDTDGDGLGDLCDEDTDGDGVPNDRDNCPNNYNPDQADADRDGIGDACDPDKDGDSIDNDKDDEFDKVLIPNAFSPNGDGINDTFNIRRITLYRKNVLQIFTREGQLIYESHGYKNKWGGIGNDGQKVPRGFYRYKLTLPEIKETKEGWIYINY</sequence>
<evidence type="ECO:0000259" key="4">
    <source>
        <dbReference type="Pfam" id="PF10342"/>
    </source>
</evidence>
<dbReference type="Proteomes" id="UP000065822">
    <property type="component" value="Chromosome"/>
</dbReference>
<dbReference type="Pfam" id="PF02412">
    <property type="entry name" value="TSP_3"/>
    <property type="match status" value="3"/>
</dbReference>
<organism evidence="5 6">
    <name type="scientific">Capnocytophaga haemolytica</name>
    <dbReference type="NCBI Taxonomy" id="45243"/>
    <lineage>
        <taxon>Bacteria</taxon>
        <taxon>Pseudomonadati</taxon>
        <taxon>Bacteroidota</taxon>
        <taxon>Flavobacteriia</taxon>
        <taxon>Flavobacteriales</taxon>
        <taxon>Flavobacteriaceae</taxon>
        <taxon>Capnocytophaga</taxon>
    </lineage>
</organism>
<dbReference type="Pfam" id="PF10342">
    <property type="entry name" value="Kre9_KNH"/>
    <property type="match status" value="1"/>
</dbReference>
<dbReference type="PROSITE" id="PS51234">
    <property type="entry name" value="TSP3"/>
    <property type="match status" value="1"/>
</dbReference>
<keyword evidence="1" id="KW-0732">Signal</keyword>
<dbReference type="InterPro" id="IPR018466">
    <property type="entry name" value="Kre9/Knh1-like_N"/>
</dbReference>
<dbReference type="InterPro" id="IPR026341">
    <property type="entry name" value="T9SS_type_B"/>
</dbReference>
<reference evidence="5 6" key="1">
    <citation type="submission" date="2016-02" db="EMBL/GenBank/DDBJ databases">
        <authorList>
            <person name="Holder M.E."/>
            <person name="Ajami N.J."/>
            <person name="Petrosino J.F."/>
        </authorList>
    </citation>
    <scope>NUCLEOTIDE SEQUENCE [LARGE SCALE GENOMIC DNA]</scope>
    <source>
        <strain evidence="5 6">CCUG 32990</strain>
    </source>
</reference>
<dbReference type="SUPFAM" id="SSF103647">
    <property type="entry name" value="TSP type-3 repeat"/>
    <property type="match status" value="1"/>
</dbReference>
<feature type="compositionally biased region" description="Basic and acidic residues" evidence="3">
    <location>
        <begin position="228"/>
        <end position="253"/>
    </location>
</feature>
<evidence type="ECO:0000256" key="2">
    <source>
        <dbReference type="ARBA" id="ARBA00022837"/>
    </source>
</evidence>
<name>A0ABN4KEB5_9FLAO</name>
<dbReference type="InterPro" id="IPR003367">
    <property type="entry name" value="Thrombospondin_3-like_rpt"/>
</dbReference>
<dbReference type="Gene3D" id="4.10.1080.10">
    <property type="entry name" value="TSP type-3 repeat"/>
    <property type="match status" value="1"/>
</dbReference>
<feature type="compositionally biased region" description="Acidic residues" evidence="3">
    <location>
        <begin position="195"/>
        <end position="208"/>
    </location>
</feature>
<keyword evidence="2" id="KW-0106">Calcium</keyword>
<dbReference type="EMBL" id="CP014227">
    <property type="protein sequence ID" value="AMD85665.1"/>
    <property type="molecule type" value="Genomic_DNA"/>
</dbReference>
<evidence type="ECO:0000256" key="3">
    <source>
        <dbReference type="SAM" id="MobiDB-lite"/>
    </source>
</evidence>
<dbReference type="PANTHER" id="PTHR10199">
    <property type="entry name" value="THROMBOSPONDIN"/>
    <property type="match status" value="1"/>
</dbReference>
<protein>
    <recommendedName>
        <fullName evidence="4">Yeast cell wall synthesis Kre9/Knh1-like N-terminal domain-containing protein</fullName>
    </recommendedName>
</protein>
<feature type="region of interest" description="Disordered" evidence="3">
    <location>
        <begin position="175"/>
        <end position="253"/>
    </location>
</feature>
<dbReference type="InterPro" id="IPR017897">
    <property type="entry name" value="Thrombospondin_3_rpt"/>
</dbReference>
<dbReference type="InterPro" id="IPR028974">
    <property type="entry name" value="TSP_type-3_rpt"/>
</dbReference>
<evidence type="ECO:0000313" key="6">
    <source>
        <dbReference type="Proteomes" id="UP000065822"/>
    </source>
</evidence>
<dbReference type="NCBIfam" id="TIGR04131">
    <property type="entry name" value="Bac_Flav_CTERM"/>
    <property type="match status" value="1"/>
</dbReference>